<sequence>MGPDPVVPLHPRPPRRLPRRVRLPHDLSCQRGPLLHQRRLHRARPRRRRVHAGPPRRVRLWVRVRRRRVHGPGRRARRHPPRRRLRRVHRRLCRRPHV</sequence>
<accession>A0A1X6PFM0</accession>
<name>A0A1X6PFM0_PORUM</name>
<evidence type="ECO:0000313" key="2">
    <source>
        <dbReference type="Proteomes" id="UP000218209"/>
    </source>
</evidence>
<dbReference type="AlphaFoldDB" id="A0A1X6PFM0"/>
<gene>
    <name evidence="1" type="ORF">BU14_0074s0060</name>
</gene>
<dbReference type="Proteomes" id="UP000218209">
    <property type="component" value="Unassembled WGS sequence"/>
</dbReference>
<keyword evidence="2" id="KW-1185">Reference proteome</keyword>
<organism evidence="1 2">
    <name type="scientific">Porphyra umbilicalis</name>
    <name type="common">Purple laver</name>
    <name type="synonym">Red alga</name>
    <dbReference type="NCBI Taxonomy" id="2786"/>
    <lineage>
        <taxon>Eukaryota</taxon>
        <taxon>Rhodophyta</taxon>
        <taxon>Bangiophyceae</taxon>
        <taxon>Bangiales</taxon>
        <taxon>Bangiaceae</taxon>
        <taxon>Porphyra</taxon>
    </lineage>
</organism>
<dbReference type="EMBL" id="KV918788">
    <property type="protein sequence ID" value="OSX79630.1"/>
    <property type="molecule type" value="Genomic_DNA"/>
</dbReference>
<reference evidence="1 2" key="1">
    <citation type="submission" date="2017-03" db="EMBL/GenBank/DDBJ databases">
        <title>WGS assembly of Porphyra umbilicalis.</title>
        <authorList>
            <person name="Brawley S.H."/>
            <person name="Blouin N.A."/>
            <person name="Ficko-Blean E."/>
            <person name="Wheeler G.L."/>
            <person name="Lohr M."/>
            <person name="Goodson H.V."/>
            <person name="Jenkins J.W."/>
            <person name="Blaby-Haas C.E."/>
            <person name="Helliwell K.E."/>
            <person name="Chan C."/>
            <person name="Marriage T."/>
            <person name="Bhattacharya D."/>
            <person name="Klein A.S."/>
            <person name="Badis Y."/>
            <person name="Brodie J."/>
            <person name="Cao Y."/>
            <person name="Collen J."/>
            <person name="Dittami S.M."/>
            <person name="Gachon C.M."/>
            <person name="Green B.R."/>
            <person name="Karpowicz S."/>
            <person name="Kim J.W."/>
            <person name="Kudahl U."/>
            <person name="Lin S."/>
            <person name="Michel G."/>
            <person name="Mittag M."/>
            <person name="Olson B.J."/>
            <person name="Pangilinan J."/>
            <person name="Peng Y."/>
            <person name="Qiu H."/>
            <person name="Shu S."/>
            <person name="Singer J.T."/>
            <person name="Smith A.G."/>
            <person name="Sprecher B.N."/>
            <person name="Wagner V."/>
            <person name="Wang W."/>
            <person name="Wang Z.-Y."/>
            <person name="Yan J."/>
            <person name="Yarish C."/>
            <person name="Zoeuner-Riek S."/>
            <person name="Zhuang Y."/>
            <person name="Zou Y."/>
            <person name="Lindquist E.A."/>
            <person name="Grimwood J."/>
            <person name="Barry K."/>
            <person name="Rokhsar D.S."/>
            <person name="Schmutz J."/>
            <person name="Stiller J.W."/>
            <person name="Grossman A.R."/>
            <person name="Prochnik S.E."/>
        </authorList>
    </citation>
    <scope>NUCLEOTIDE SEQUENCE [LARGE SCALE GENOMIC DNA]</scope>
    <source>
        <strain evidence="1">4086291</strain>
    </source>
</reference>
<protein>
    <submittedName>
        <fullName evidence="1">Uncharacterized protein</fullName>
    </submittedName>
</protein>
<evidence type="ECO:0000313" key="1">
    <source>
        <dbReference type="EMBL" id="OSX79630.1"/>
    </source>
</evidence>
<proteinExistence type="predicted"/>